<feature type="compositionally biased region" description="Basic and acidic residues" evidence="2">
    <location>
        <begin position="1495"/>
        <end position="1520"/>
    </location>
</feature>
<organism evidence="5 6">
    <name type="scientific">Paenibacillus mangrovi</name>
    <dbReference type="NCBI Taxonomy" id="2931978"/>
    <lineage>
        <taxon>Bacteria</taxon>
        <taxon>Bacillati</taxon>
        <taxon>Bacillota</taxon>
        <taxon>Bacilli</taxon>
        <taxon>Bacillales</taxon>
        <taxon>Paenibacillaceae</taxon>
        <taxon>Paenibacillus</taxon>
    </lineage>
</organism>
<evidence type="ECO:0000313" key="5">
    <source>
        <dbReference type="EMBL" id="MCJ8012731.1"/>
    </source>
</evidence>
<dbReference type="PANTHER" id="PTHR32305">
    <property type="match status" value="1"/>
</dbReference>
<reference evidence="5" key="1">
    <citation type="submission" date="2022-04" db="EMBL/GenBank/DDBJ databases">
        <title>Paenibacillus mangrovi sp. nov., a novel endophytic bacterium isolated from bark of Kandelia candel.</title>
        <authorList>
            <person name="Tuo L."/>
        </authorList>
    </citation>
    <scope>NUCLEOTIDE SEQUENCE</scope>
    <source>
        <strain evidence="5">KQZ6P-2</strain>
    </source>
</reference>
<dbReference type="NCBIfam" id="NF033679">
    <property type="entry name" value="DNRLRE_dom"/>
    <property type="match status" value="1"/>
</dbReference>
<dbReference type="Proteomes" id="UP001139347">
    <property type="component" value="Unassembled WGS sequence"/>
</dbReference>
<evidence type="ECO:0000259" key="4">
    <source>
        <dbReference type="Pfam" id="PF25023"/>
    </source>
</evidence>
<dbReference type="RefSeq" id="WP_244725559.1">
    <property type="nucleotide sequence ID" value="NZ_JALIRP010000005.1"/>
</dbReference>
<keyword evidence="6" id="KW-1185">Reference proteome</keyword>
<feature type="domain" description="Teneurin-like YD-shell" evidence="4">
    <location>
        <begin position="1116"/>
        <end position="1397"/>
    </location>
</feature>
<dbReference type="InterPro" id="IPR050708">
    <property type="entry name" value="T6SS_VgrG/RHS"/>
</dbReference>
<evidence type="ECO:0000259" key="3">
    <source>
        <dbReference type="Pfam" id="PF20148"/>
    </source>
</evidence>
<dbReference type="Pfam" id="PF20148">
    <property type="entry name" value="DUF6531"/>
    <property type="match status" value="1"/>
</dbReference>
<dbReference type="EMBL" id="JALIRP010000005">
    <property type="protein sequence ID" value="MCJ8012731.1"/>
    <property type="molecule type" value="Genomic_DNA"/>
</dbReference>
<dbReference type="Gene3D" id="2.180.10.10">
    <property type="entry name" value="RHS repeat-associated core"/>
    <property type="match status" value="2"/>
</dbReference>
<dbReference type="InterPro" id="IPR031325">
    <property type="entry name" value="RHS_repeat"/>
</dbReference>
<name>A0A9X1WQC5_9BACL</name>
<dbReference type="NCBIfam" id="TIGR03696">
    <property type="entry name" value="Rhs_assc_core"/>
    <property type="match status" value="1"/>
</dbReference>
<evidence type="ECO:0000256" key="1">
    <source>
        <dbReference type="ARBA" id="ARBA00022737"/>
    </source>
</evidence>
<protein>
    <submittedName>
        <fullName evidence="5">DNRLRE domain-containing protein</fullName>
    </submittedName>
</protein>
<comment type="caution">
    <text evidence="5">The sequence shown here is derived from an EMBL/GenBank/DDBJ whole genome shotgun (WGS) entry which is preliminary data.</text>
</comment>
<dbReference type="InterPro" id="IPR022385">
    <property type="entry name" value="Rhs_assc_core"/>
</dbReference>
<dbReference type="InterPro" id="IPR006530">
    <property type="entry name" value="YD"/>
</dbReference>
<gene>
    <name evidence="5" type="ORF">MUG84_13420</name>
</gene>
<proteinExistence type="predicted"/>
<evidence type="ECO:0000313" key="6">
    <source>
        <dbReference type="Proteomes" id="UP001139347"/>
    </source>
</evidence>
<dbReference type="Pfam" id="PF05593">
    <property type="entry name" value="RHS_repeat"/>
    <property type="match status" value="2"/>
</dbReference>
<dbReference type="Pfam" id="PF25023">
    <property type="entry name" value="TEN_YD-shell"/>
    <property type="match status" value="2"/>
</dbReference>
<dbReference type="InterPro" id="IPR045351">
    <property type="entry name" value="DUF6531"/>
</dbReference>
<dbReference type="InterPro" id="IPR056823">
    <property type="entry name" value="TEN-like_YD-shell"/>
</dbReference>
<evidence type="ECO:0000256" key="2">
    <source>
        <dbReference type="SAM" id="MobiDB-lite"/>
    </source>
</evidence>
<feature type="domain" description="DUF6531" evidence="3">
    <location>
        <begin position="433"/>
        <end position="505"/>
    </location>
</feature>
<keyword evidence="1" id="KW-0677">Repeat</keyword>
<sequence>MKNQWLPIENTLESNNQEVFNNEHAFKVSFDKKQSANSDLIEVKEDDYSIGLNPVHEGTSKNAMSGTATNGNVSNNKITYKGIFPDSELTYSLGNDRVKEEIKINKNPVGNKAVSYSFSLNLNNLDYRQETDGSISLFNPETGDTEYKIDKPFMYDSYKPEGYAQVNGVNTYPEEALSYDVHYDLKKKNGKLYIDVIPSTEWLNQTNRVYPVIIDPTIVKFQPTYQLADTNIRSAFPKQTGATDTTLGVGLYKDSTSSNVIRSLIQFDTTSIPRGAKVLTADLNLWLAAVSNDTNIDVTLHGVNTAWTEYSASWMYADATNLWAKQGGDFNASQVATTTLGPLTSLAVNYKWSLPSNMVEKWINDSSTNKGLLLKSSSETTNSYKKFISGDDTANSAYSPLLSVTYTSASRLGLEDYWTYEPHPISNGTSYTNLGTGNNVIQFTDYSLAGRGNVSLDFIRTYNSKSSEGSPFGYGWSYTGSETIIDAYKTGTAIFTDADGTSHEFQYNSSSGTYSSSPGDYLTLSKQKDSNGATTGYELKDKNGYINHFDVVSNDDQVSITRAIISYEQDLHGNKITYKHATNGNLTEIIDPSGRTITFTYDAGGMVDYAMLDGRKTDYTYQNGKLITVDQYSDDGTYSRTLFGYGGNYIKTIFDPNNRLTTYTYDQEYLSKVQEPSADGSGSDPSERPATTYHYDINQHTADVTDPNGNTTYYTLNSNYVAETIKDAAGAVTKYTLDSNYNVTKITNPDGTFTQQSYDDKGNVLTETDESGNLTEYVYDGLSHVVKETDPNKNITTYTYTDNGDLETMVDPKQQVTTYVYDSYGNLKTVTNPDQSVETYSYDDKGNDIKSVRDAAGNTTTVITDSVGNVLSETDGNGNKTSYQYDKLNRLQQVTDAADNATKYIYDYSGNLVQSINAKQKATNYSYNGLNQVTKKTDPLSNITENTYDSNGNLTQTTTPNGNIISNAYTSLNQPKTITVGGQEKWAYQYNDNGELVKVNNGVRAFTYKDNGLVASETDRGNTKGYSYNANSQLQDFLYTAGTTSSKLHYDYSELDQLIKISKDDRSLVNYQYNKAGNLTQAEHANGIVTKAAYNQGNQLETYGDYSSAGTPIREYTYTYDSNGNVKTIKTATGNTSYDYDTRNQLEQETLPNGTNIHYSYDSVGNRTEKTVTSGGTPVTTKYTYNDGNQLVGVGDQEYSYDADGNLVDDGKWTYTYDAFDQLMEIKDSSGKSIFKASYDEQGRRTQVIAASGTTNYFYEGNHVIYETDDNNQVITQYVWDNDNNPVAMIQNGQTYFYHLNSHGDVVSLTDSAGQAVAHYEYDAWGNILEQNGTMAESNPYRYAGYRYDQASGLYYLMARYYNPSNGVFISLDPDQGSDLDNPLNQNGYSYALNNPVTLTDEDGNNPFLVLVIVIVVKVVAKQVVKAVVKKSAKKAIGKTLKRGVTTTAKKVKKIGQVTDNKLPAKNQKPYSYMDRVDSNNKLIQRRFYDSKGNAKRDIDYTDHGNPKEHPKVPHTHVWDWTKNPPRSGWK</sequence>
<dbReference type="NCBIfam" id="TIGR01643">
    <property type="entry name" value="YD_repeat_2x"/>
    <property type="match status" value="8"/>
</dbReference>
<dbReference type="PANTHER" id="PTHR32305:SF17">
    <property type="entry name" value="TRNA NUCLEASE WAPA"/>
    <property type="match status" value="1"/>
</dbReference>
<feature type="region of interest" description="Disordered" evidence="2">
    <location>
        <begin position="1495"/>
        <end position="1531"/>
    </location>
</feature>
<feature type="domain" description="Teneurin-like YD-shell" evidence="4">
    <location>
        <begin position="713"/>
        <end position="917"/>
    </location>
</feature>
<accession>A0A9X1WQC5</accession>